<evidence type="ECO:0000313" key="3">
    <source>
        <dbReference type="Proteomes" id="UP001374803"/>
    </source>
</evidence>
<evidence type="ECO:0000313" key="2">
    <source>
        <dbReference type="EMBL" id="WXB07688.1"/>
    </source>
</evidence>
<accession>A0ABZ2L9T1</accession>
<gene>
    <name evidence="2" type="ORF">LVJ94_10640</name>
</gene>
<organism evidence="2 3">
    <name type="scientific">Pendulispora rubella</name>
    <dbReference type="NCBI Taxonomy" id="2741070"/>
    <lineage>
        <taxon>Bacteria</taxon>
        <taxon>Pseudomonadati</taxon>
        <taxon>Myxococcota</taxon>
        <taxon>Myxococcia</taxon>
        <taxon>Myxococcales</taxon>
        <taxon>Sorangiineae</taxon>
        <taxon>Pendulisporaceae</taxon>
        <taxon>Pendulispora</taxon>
    </lineage>
</organism>
<dbReference type="PANTHER" id="PTHR38436:SF1">
    <property type="entry name" value="ESTER CYCLASE"/>
    <property type="match status" value="1"/>
</dbReference>
<reference evidence="2" key="1">
    <citation type="submission" date="2021-12" db="EMBL/GenBank/DDBJ databases">
        <title>Discovery of the Pendulisporaceae a myxobacterial family with distinct sporulation behavior and unique specialized metabolism.</title>
        <authorList>
            <person name="Garcia R."/>
            <person name="Popoff A."/>
            <person name="Bader C.D."/>
            <person name="Loehr J."/>
            <person name="Walesch S."/>
            <person name="Walt C."/>
            <person name="Boldt J."/>
            <person name="Bunk B."/>
            <person name="Haeckl F.J.F.P.J."/>
            <person name="Gunesch A.P."/>
            <person name="Birkelbach J."/>
            <person name="Nuebel U."/>
            <person name="Pietschmann T."/>
            <person name="Bach T."/>
            <person name="Mueller R."/>
        </authorList>
    </citation>
    <scope>NUCLEOTIDE SEQUENCE</scope>
    <source>
        <strain evidence="2">MSr11367</strain>
    </source>
</reference>
<proteinExistence type="predicted"/>
<dbReference type="Pfam" id="PF07366">
    <property type="entry name" value="SnoaL"/>
    <property type="match status" value="1"/>
</dbReference>
<dbReference type="PANTHER" id="PTHR38436">
    <property type="entry name" value="POLYKETIDE CYCLASE SNOAL-LIKE DOMAIN"/>
    <property type="match status" value="1"/>
</dbReference>
<dbReference type="InterPro" id="IPR032710">
    <property type="entry name" value="NTF2-like_dom_sf"/>
</dbReference>
<dbReference type="EMBL" id="CP089983">
    <property type="protein sequence ID" value="WXB07688.1"/>
    <property type="molecule type" value="Genomic_DNA"/>
</dbReference>
<keyword evidence="3" id="KW-1185">Reference proteome</keyword>
<evidence type="ECO:0000256" key="1">
    <source>
        <dbReference type="SAM" id="SignalP"/>
    </source>
</evidence>
<protein>
    <submittedName>
        <fullName evidence="2">Ester cyclase</fullName>
    </submittedName>
</protein>
<dbReference type="Gene3D" id="3.10.450.50">
    <property type="match status" value="1"/>
</dbReference>
<dbReference type="SUPFAM" id="SSF54427">
    <property type="entry name" value="NTF2-like"/>
    <property type="match status" value="1"/>
</dbReference>
<name>A0ABZ2L9T1_9BACT</name>
<dbReference type="RefSeq" id="WP_394837353.1">
    <property type="nucleotide sequence ID" value="NZ_CP089929.1"/>
</dbReference>
<sequence length="177" mass="19044">MKHGFLASLLALAGCASSAPRTLTPAAGPVPKVTTIDRAVSPDRARAAVDAAGFFYAFWDTGDVTYADRALASSFVDHTLPRGRPQGPEGVKFASKGFRMAVPDLRCSIEDLMVVGNEVVARLVFTGTHTGPFMDKPPTGKAIRFNAIDILHVEQGKIVEDWHIEDNVELLRQLGAL</sequence>
<dbReference type="PROSITE" id="PS51257">
    <property type="entry name" value="PROKAR_LIPOPROTEIN"/>
    <property type="match status" value="1"/>
</dbReference>
<dbReference type="InterPro" id="IPR009959">
    <property type="entry name" value="Cyclase_SnoaL-like"/>
</dbReference>
<feature type="signal peptide" evidence="1">
    <location>
        <begin position="1"/>
        <end position="18"/>
    </location>
</feature>
<keyword evidence="1" id="KW-0732">Signal</keyword>
<dbReference type="Proteomes" id="UP001374803">
    <property type="component" value="Chromosome"/>
</dbReference>
<feature type="chain" id="PRO_5045663798" evidence="1">
    <location>
        <begin position="19"/>
        <end position="177"/>
    </location>
</feature>